<organism evidence="1 2">
    <name type="scientific">Candidatus Haliotispira prima</name>
    <dbReference type="NCBI Taxonomy" id="3034016"/>
    <lineage>
        <taxon>Bacteria</taxon>
        <taxon>Pseudomonadati</taxon>
        <taxon>Spirochaetota</taxon>
        <taxon>Spirochaetia</taxon>
        <taxon>Spirochaetales</taxon>
        <taxon>Spirochaetaceae</taxon>
        <taxon>Candidatus Haliotispira</taxon>
    </lineage>
</organism>
<protein>
    <recommendedName>
        <fullName evidence="3">Sigma-70 family RNA polymerase sigma factor</fullName>
    </recommendedName>
</protein>
<gene>
    <name evidence="1" type="ORF">P0082_05465</name>
</gene>
<dbReference type="Proteomes" id="UP001228690">
    <property type="component" value="Chromosome"/>
</dbReference>
<evidence type="ECO:0000313" key="1">
    <source>
        <dbReference type="EMBL" id="WGK70309.1"/>
    </source>
</evidence>
<reference evidence="1 2" key="1">
    <citation type="submission" date="2023-04" db="EMBL/GenBank/DDBJ databases">
        <title>Spirochaete genome identified in red abalone sample constitutes a novel genus.</title>
        <authorList>
            <person name="Sharma S.P."/>
            <person name="Purcell C.M."/>
            <person name="Hyde J.R."/>
            <person name="Severin A.J."/>
        </authorList>
    </citation>
    <scope>NUCLEOTIDE SEQUENCE [LARGE SCALE GENOMIC DNA]</scope>
    <source>
        <strain evidence="1 2">SP-2023</strain>
    </source>
</reference>
<dbReference type="RefSeq" id="WP_326928520.1">
    <property type="nucleotide sequence ID" value="NZ_CP123443.1"/>
</dbReference>
<evidence type="ECO:0008006" key="3">
    <source>
        <dbReference type="Google" id="ProtNLM"/>
    </source>
</evidence>
<sequence length="295" mass="35819">MVGEFLLEYRDSFLQALERFEQQDVTLEGYIGFILKMYRRNFHKIKNFEWKRQDKIYTNYSELKVKNKSVNSYLENRDSYLENEDLDLENQGLNIDEYVAETEYLCHSVSDPAYLTYSTVNTVEEIIYILSEAEKRYGSRSRKKLVNYKLLRILLVYNQESILDKGLVFLLKKAEWSRGSYDRMLAKREVIFERIRAKRREVKRRLQRCYLNYLAAQRVCQNWEELPESRGPARRECMEKEQHLYQTLNNLRERYFRMRLNPKLQEVSDLLQIPLTELKRYLRYLKNIMSGPEDR</sequence>
<name>A0ABY8MK12_9SPIO</name>
<proteinExistence type="predicted"/>
<dbReference type="EMBL" id="CP123443">
    <property type="protein sequence ID" value="WGK70309.1"/>
    <property type="molecule type" value="Genomic_DNA"/>
</dbReference>
<evidence type="ECO:0000313" key="2">
    <source>
        <dbReference type="Proteomes" id="UP001228690"/>
    </source>
</evidence>
<accession>A0ABY8MK12</accession>
<keyword evidence="2" id="KW-1185">Reference proteome</keyword>